<feature type="transmembrane region" description="Helical" evidence="1">
    <location>
        <begin position="63"/>
        <end position="85"/>
    </location>
</feature>
<keyword evidence="1" id="KW-0812">Transmembrane</keyword>
<proteinExistence type="predicted"/>
<dbReference type="Proteomes" id="UP000193642">
    <property type="component" value="Unassembled WGS sequence"/>
</dbReference>
<feature type="transmembrane region" description="Helical" evidence="1">
    <location>
        <begin position="25"/>
        <end position="51"/>
    </location>
</feature>
<name>A0A1Y2BYL6_9FUNG</name>
<organism evidence="2 3">
    <name type="scientific">Rhizoclosmatium globosum</name>
    <dbReference type="NCBI Taxonomy" id="329046"/>
    <lineage>
        <taxon>Eukaryota</taxon>
        <taxon>Fungi</taxon>
        <taxon>Fungi incertae sedis</taxon>
        <taxon>Chytridiomycota</taxon>
        <taxon>Chytridiomycota incertae sedis</taxon>
        <taxon>Chytridiomycetes</taxon>
        <taxon>Chytridiales</taxon>
        <taxon>Chytriomycetaceae</taxon>
        <taxon>Rhizoclosmatium</taxon>
    </lineage>
</organism>
<comment type="caution">
    <text evidence="2">The sequence shown here is derived from an EMBL/GenBank/DDBJ whole genome shotgun (WGS) entry which is preliminary data.</text>
</comment>
<reference evidence="2 3" key="1">
    <citation type="submission" date="2016-07" db="EMBL/GenBank/DDBJ databases">
        <title>Pervasive Adenine N6-methylation of Active Genes in Fungi.</title>
        <authorList>
            <consortium name="DOE Joint Genome Institute"/>
            <person name="Mondo S.J."/>
            <person name="Dannebaum R.O."/>
            <person name="Kuo R.C."/>
            <person name="Labutti K."/>
            <person name="Haridas S."/>
            <person name="Kuo A."/>
            <person name="Salamov A."/>
            <person name="Ahrendt S.R."/>
            <person name="Lipzen A."/>
            <person name="Sullivan W."/>
            <person name="Andreopoulos W.B."/>
            <person name="Clum A."/>
            <person name="Lindquist E."/>
            <person name="Daum C."/>
            <person name="Ramamoorthy G.K."/>
            <person name="Gryganskyi A."/>
            <person name="Culley D."/>
            <person name="Magnuson J.K."/>
            <person name="James T.Y."/>
            <person name="O'Malley M.A."/>
            <person name="Stajich J.E."/>
            <person name="Spatafora J.W."/>
            <person name="Visel A."/>
            <person name="Grigoriev I.V."/>
        </authorList>
    </citation>
    <scope>NUCLEOTIDE SEQUENCE [LARGE SCALE GENOMIC DNA]</scope>
    <source>
        <strain evidence="2 3">JEL800</strain>
    </source>
</reference>
<keyword evidence="3" id="KW-1185">Reference proteome</keyword>
<feature type="transmembrane region" description="Helical" evidence="1">
    <location>
        <begin position="219"/>
        <end position="247"/>
    </location>
</feature>
<evidence type="ECO:0000256" key="1">
    <source>
        <dbReference type="SAM" id="Phobius"/>
    </source>
</evidence>
<dbReference type="AlphaFoldDB" id="A0A1Y2BYL6"/>
<evidence type="ECO:0000313" key="3">
    <source>
        <dbReference type="Proteomes" id="UP000193642"/>
    </source>
</evidence>
<protein>
    <recommendedName>
        <fullName evidence="4">G-protein coupled receptors family 1 profile domain-containing protein</fullName>
    </recommendedName>
</protein>
<gene>
    <name evidence="2" type="ORF">BCR33DRAFT_852997</name>
</gene>
<sequence>MNVTSTTNTTLPTAPAPPSISNQQFAVLGLMVGNTLEVAIGGIISIGIFHLSGENPGKGSMKINWTSLLMVNFNFAAIIYMAWFIADWWLDGSNCVIGSILDNAASHYFYLSFDLFILFKTCVISGYNRVVVVMAAVIYLNRTSWSALDIAKSGGSWDPDGQLCSYVQFPLSGLGYNASDIITDLFASVVSVIFTLKHIKSGFNKIGQVIMQENVLRSLIMLGVNCFEMYASFTITSPFLTLVAYMIQNYTYTRCLNLEIMWIGVRRRSAKTGKKQAGSSNSTSFFSKVVKAFSRSEMSHAEA</sequence>
<keyword evidence="1" id="KW-0472">Membrane</keyword>
<evidence type="ECO:0000313" key="2">
    <source>
        <dbReference type="EMBL" id="ORY39841.1"/>
    </source>
</evidence>
<feature type="transmembrane region" description="Helical" evidence="1">
    <location>
        <begin position="105"/>
        <end position="123"/>
    </location>
</feature>
<dbReference type="EMBL" id="MCGO01000037">
    <property type="protein sequence ID" value="ORY39841.1"/>
    <property type="molecule type" value="Genomic_DNA"/>
</dbReference>
<accession>A0A1Y2BYL6</accession>
<dbReference type="OrthoDB" id="2122814at2759"/>
<evidence type="ECO:0008006" key="4">
    <source>
        <dbReference type="Google" id="ProtNLM"/>
    </source>
</evidence>
<keyword evidence="1" id="KW-1133">Transmembrane helix</keyword>